<protein>
    <submittedName>
        <fullName evidence="1">Uncharacterized protein</fullName>
    </submittedName>
</protein>
<comment type="caution">
    <text evidence="1">The sequence shown here is derived from an EMBL/GenBank/DDBJ whole genome shotgun (WGS) entry which is preliminary data.</text>
</comment>
<dbReference type="STRING" id="1849047.A0A3D8RN84"/>
<keyword evidence="2" id="KW-1185">Reference proteome</keyword>
<evidence type="ECO:0000313" key="2">
    <source>
        <dbReference type="Proteomes" id="UP000256645"/>
    </source>
</evidence>
<dbReference type="EMBL" id="PDLM01000006">
    <property type="protein sequence ID" value="RDW75406.1"/>
    <property type="molecule type" value="Genomic_DNA"/>
</dbReference>
<sequence>MKPTYYDFVKYLVEQNPCLSGLANFLSTCPYSPADNRTVYCHDYNLDDGLKSVERSMKFGECLADIACAIKEPAETCLRRIVFIEDISPHCVEQLGTLLDIDPMFFSNYINTSFGGLDRAPPPPPLALFPSRLTSKDSLHLHYQRLLKLNLSTGTSNGLYDFKSSGNVPRSVRCLASLSGTRPGLARSCCSILLKILNKKSWICLILLDSTSADLLAPTLSASDTTRSHERVPQVPFQGGFEDFKEPRRYSEYCLASNVDDITQKNSLHQRILHYYRNPPPCFDPANPSMIALSYYPLKVVAAEWMVYVLFMNSCIKFYEYEYSVRHFEHRSIEADITDLQRWRRRGKQSLLKLQAVELFIDKHLALQPTRSHLNNNASLDRDNNDPYATLREDYRYLSTQIEQYSRSLESILPLAATIIQLVDARRSISEAVNSLQHEQWFHTWSGKLLGVYGCSCPVDGRGIELRADNFDKYKELVAS</sequence>
<proteinExistence type="predicted"/>
<dbReference type="OrthoDB" id="5428055at2759"/>
<organism evidence="1 2">
    <name type="scientific">Coleophoma cylindrospora</name>
    <dbReference type="NCBI Taxonomy" id="1849047"/>
    <lineage>
        <taxon>Eukaryota</taxon>
        <taxon>Fungi</taxon>
        <taxon>Dikarya</taxon>
        <taxon>Ascomycota</taxon>
        <taxon>Pezizomycotina</taxon>
        <taxon>Leotiomycetes</taxon>
        <taxon>Helotiales</taxon>
        <taxon>Dermateaceae</taxon>
        <taxon>Coleophoma</taxon>
    </lineage>
</organism>
<accession>A0A3D8RN84</accession>
<reference evidence="1 2" key="1">
    <citation type="journal article" date="2018" name="IMA Fungus">
        <title>IMA Genome-F 9: Draft genome sequence of Annulohypoxylon stygium, Aspergillus mulundensis, Berkeleyomyces basicola (syn. Thielaviopsis basicola), Ceratocystis smalleyi, two Cercospora beticola strains, Coleophoma cylindrospora, Fusarium fracticaudum, Phialophora cf. hyalina, and Morchella septimelata.</title>
        <authorList>
            <person name="Wingfield B.D."/>
            <person name="Bills G.F."/>
            <person name="Dong Y."/>
            <person name="Huang W."/>
            <person name="Nel W.J."/>
            <person name="Swalarsk-Parry B.S."/>
            <person name="Vaghefi N."/>
            <person name="Wilken P.M."/>
            <person name="An Z."/>
            <person name="de Beer Z.W."/>
            <person name="De Vos L."/>
            <person name="Chen L."/>
            <person name="Duong T.A."/>
            <person name="Gao Y."/>
            <person name="Hammerbacher A."/>
            <person name="Kikkert J.R."/>
            <person name="Li Y."/>
            <person name="Li H."/>
            <person name="Li K."/>
            <person name="Li Q."/>
            <person name="Liu X."/>
            <person name="Ma X."/>
            <person name="Naidoo K."/>
            <person name="Pethybridge S.J."/>
            <person name="Sun J."/>
            <person name="Steenkamp E.T."/>
            <person name="van der Nest M.A."/>
            <person name="van Wyk S."/>
            <person name="Wingfield M.J."/>
            <person name="Xiong C."/>
            <person name="Yue Q."/>
            <person name="Zhang X."/>
        </authorList>
    </citation>
    <scope>NUCLEOTIDE SEQUENCE [LARGE SCALE GENOMIC DNA]</scope>
    <source>
        <strain evidence="1 2">BP6252</strain>
    </source>
</reference>
<name>A0A3D8RN84_9HELO</name>
<dbReference type="AlphaFoldDB" id="A0A3D8RN84"/>
<dbReference type="Proteomes" id="UP000256645">
    <property type="component" value="Unassembled WGS sequence"/>
</dbReference>
<evidence type="ECO:0000313" key="1">
    <source>
        <dbReference type="EMBL" id="RDW75406.1"/>
    </source>
</evidence>
<gene>
    <name evidence="1" type="ORF">BP6252_06548</name>
</gene>